<dbReference type="AlphaFoldDB" id="A0A927WH21"/>
<evidence type="ECO:0000313" key="5">
    <source>
        <dbReference type="Proteomes" id="UP000772151"/>
    </source>
</evidence>
<evidence type="ECO:0000256" key="1">
    <source>
        <dbReference type="SAM" id="MobiDB-lite"/>
    </source>
</evidence>
<dbReference type="Pfam" id="PF13240">
    <property type="entry name" value="Zn_Ribbon_1"/>
    <property type="match status" value="1"/>
</dbReference>
<dbReference type="RefSeq" id="WP_303667864.1">
    <property type="nucleotide sequence ID" value="NZ_SVCA01000001.1"/>
</dbReference>
<dbReference type="InterPro" id="IPR026870">
    <property type="entry name" value="Zinc_ribbon_dom"/>
</dbReference>
<name>A0A927WH21_SELRU</name>
<feature type="region of interest" description="Disordered" evidence="1">
    <location>
        <begin position="96"/>
        <end position="173"/>
    </location>
</feature>
<sequence length="279" mass="30016">MAKFCMKCGASLEEHVKFCKACGTPVGGVARKDASDQTIRMAPPRVEPSRQTMAAPRKSGNSSTGVIVAMALVIAALCGGGGYYYYQSQQTAATEAESPSTASKNTSSQVQADDKSKDGQTKTKQTLPDVSTDKAKAESAEYGKKGESTAMSPEQSMAGGSANSPEQVANSAKDTVASFHNRITNRDYRGAYELLTFDMQNTMGNFDNWAKGFSTTIESRATDLQVVSMQNNMAEISFVLVARDRRIGGDIEENRFRSIAKVVKDGGNWKIASIKNKKL</sequence>
<protein>
    <submittedName>
        <fullName evidence="4">Zinc-ribbon domain-containing protein</fullName>
    </submittedName>
</protein>
<reference evidence="4" key="1">
    <citation type="submission" date="2019-04" db="EMBL/GenBank/DDBJ databases">
        <title>Evolution of Biomass-Degrading Anaerobic Consortia Revealed by Metagenomics.</title>
        <authorList>
            <person name="Peng X."/>
        </authorList>
    </citation>
    <scope>NUCLEOTIDE SEQUENCE</scope>
    <source>
        <strain evidence="4">SIG242</strain>
    </source>
</reference>
<keyword evidence="2" id="KW-0812">Transmembrane</keyword>
<dbReference type="EMBL" id="SVCA01000001">
    <property type="protein sequence ID" value="MBE6083914.1"/>
    <property type="molecule type" value="Genomic_DNA"/>
</dbReference>
<keyword evidence="2" id="KW-0472">Membrane</keyword>
<feature type="compositionally biased region" description="Basic and acidic residues" evidence="1">
    <location>
        <begin position="131"/>
        <end position="147"/>
    </location>
</feature>
<evidence type="ECO:0000256" key="2">
    <source>
        <dbReference type="SAM" id="Phobius"/>
    </source>
</evidence>
<evidence type="ECO:0000313" key="4">
    <source>
        <dbReference type="EMBL" id="MBE6083914.1"/>
    </source>
</evidence>
<feature type="transmembrane region" description="Helical" evidence="2">
    <location>
        <begin position="66"/>
        <end position="86"/>
    </location>
</feature>
<feature type="compositionally biased region" description="Polar residues" evidence="1">
    <location>
        <begin position="161"/>
        <end position="173"/>
    </location>
</feature>
<evidence type="ECO:0000259" key="3">
    <source>
        <dbReference type="Pfam" id="PF13240"/>
    </source>
</evidence>
<feature type="domain" description="Zinc-ribbon" evidence="3">
    <location>
        <begin position="4"/>
        <end position="26"/>
    </location>
</feature>
<comment type="caution">
    <text evidence="4">The sequence shown here is derived from an EMBL/GenBank/DDBJ whole genome shotgun (WGS) entry which is preliminary data.</text>
</comment>
<keyword evidence="2" id="KW-1133">Transmembrane helix</keyword>
<organism evidence="4 5">
    <name type="scientific">Selenomonas ruminantium</name>
    <dbReference type="NCBI Taxonomy" id="971"/>
    <lineage>
        <taxon>Bacteria</taxon>
        <taxon>Bacillati</taxon>
        <taxon>Bacillota</taxon>
        <taxon>Negativicutes</taxon>
        <taxon>Selenomonadales</taxon>
        <taxon>Selenomonadaceae</taxon>
        <taxon>Selenomonas</taxon>
    </lineage>
</organism>
<feature type="region of interest" description="Disordered" evidence="1">
    <location>
        <begin position="32"/>
        <end position="61"/>
    </location>
</feature>
<proteinExistence type="predicted"/>
<feature type="compositionally biased region" description="Basic and acidic residues" evidence="1">
    <location>
        <begin position="112"/>
        <end position="121"/>
    </location>
</feature>
<gene>
    <name evidence="4" type="ORF">E7203_00320</name>
</gene>
<accession>A0A927WH21</accession>
<dbReference type="Proteomes" id="UP000772151">
    <property type="component" value="Unassembled WGS sequence"/>
</dbReference>